<organism evidence="3 4">
    <name type="scientific">Nocardioides koreensis</name>
    <dbReference type="NCBI Taxonomy" id="433651"/>
    <lineage>
        <taxon>Bacteria</taxon>
        <taxon>Bacillati</taxon>
        <taxon>Actinomycetota</taxon>
        <taxon>Actinomycetes</taxon>
        <taxon>Propionibacteriales</taxon>
        <taxon>Nocardioidaceae</taxon>
        <taxon>Nocardioides</taxon>
    </lineage>
</organism>
<reference evidence="4" key="1">
    <citation type="journal article" date="2019" name="Int. J. Syst. Evol. Microbiol.">
        <title>The Global Catalogue of Microorganisms (GCM) 10K type strain sequencing project: providing services to taxonomists for standard genome sequencing and annotation.</title>
        <authorList>
            <consortium name="The Broad Institute Genomics Platform"/>
            <consortium name="The Broad Institute Genome Sequencing Center for Infectious Disease"/>
            <person name="Wu L."/>
            <person name="Ma J."/>
        </authorList>
    </citation>
    <scope>NUCLEOTIDE SEQUENCE [LARGE SCALE GENOMIC DNA]</scope>
    <source>
        <strain evidence="4">JCM 16022</strain>
    </source>
</reference>
<dbReference type="EMBL" id="BAAAQR010000009">
    <property type="protein sequence ID" value="GAA2149483.1"/>
    <property type="molecule type" value="Genomic_DNA"/>
</dbReference>
<protein>
    <submittedName>
        <fullName evidence="3">SDR family oxidoreductase</fullName>
    </submittedName>
</protein>
<comment type="caution">
    <text evidence="3">The sequence shown here is derived from an EMBL/GenBank/DDBJ whole genome shotgun (WGS) entry which is preliminary data.</text>
</comment>
<comment type="similarity">
    <text evidence="1">Belongs to the short-chain dehydrogenases/reductases (SDR) family.</text>
</comment>
<dbReference type="PRINTS" id="PR00081">
    <property type="entry name" value="GDHRDH"/>
</dbReference>
<evidence type="ECO:0000256" key="1">
    <source>
        <dbReference type="ARBA" id="ARBA00006484"/>
    </source>
</evidence>
<dbReference type="Pfam" id="PF13561">
    <property type="entry name" value="adh_short_C2"/>
    <property type="match status" value="1"/>
</dbReference>
<dbReference type="Gene3D" id="3.40.50.720">
    <property type="entry name" value="NAD(P)-binding Rossmann-like Domain"/>
    <property type="match status" value="1"/>
</dbReference>
<evidence type="ECO:0000313" key="4">
    <source>
        <dbReference type="Proteomes" id="UP001501771"/>
    </source>
</evidence>
<dbReference type="PANTHER" id="PTHR24321">
    <property type="entry name" value="DEHYDROGENASES, SHORT CHAIN"/>
    <property type="match status" value="1"/>
</dbReference>
<keyword evidence="4" id="KW-1185">Reference proteome</keyword>
<evidence type="ECO:0000256" key="2">
    <source>
        <dbReference type="ARBA" id="ARBA00023002"/>
    </source>
</evidence>
<keyword evidence="2" id="KW-0560">Oxidoreductase</keyword>
<evidence type="ECO:0000313" key="3">
    <source>
        <dbReference type="EMBL" id="GAA2149483.1"/>
    </source>
</evidence>
<dbReference type="PANTHER" id="PTHR24321:SF8">
    <property type="entry name" value="ESTRADIOL 17-BETA-DEHYDROGENASE 8-RELATED"/>
    <property type="match status" value="1"/>
</dbReference>
<accession>A0ABP5LL89</accession>
<dbReference type="SUPFAM" id="SSF51735">
    <property type="entry name" value="NAD(P)-binding Rossmann-fold domains"/>
    <property type="match status" value="1"/>
</dbReference>
<dbReference type="InterPro" id="IPR036291">
    <property type="entry name" value="NAD(P)-bd_dom_sf"/>
</dbReference>
<gene>
    <name evidence="3" type="ORF">GCM10009844_29140</name>
</gene>
<proteinExistence type="inferred from homology"/>
<dbReference type="Pfam" id="PF00106">
    <property type="entry name" value="adh_short"/>
    <property type="match status" value="1"/>
</dbReference>
<dbReference type="InterPro" id="IPR002347">
    <property type="entry name" value="SDR_fam"/>
</dbReference>
<name>A0ABP5LL89_9ACTN</name>
<sequence>MSGAASGIGAATAVLLREQGHRVITVDLHEADVVADLSTAAGRAAAVAGVQDLTDVVHGVIPAAGIAGLTGVDPQAVVSVNFFGAVALVTGLRPQLAAAGDGAVVVLASNSITAQPGWSSEVATACLRDGEAAARAAAAELEAVHVYPATKAALAYWVRREGVKQDWAGAGVRLNAVAPGLIATPMTDRLREDPQLGVFADAYPSALGRPGRPEEVAATIGFLLSDAASLVVGSVLFVDGGTDALLNPLAPRGPQVSPIALGVLDKVAGVATKLSAMRRRR</sequence>
<dbReference type="Proteomes" id="UP001501771">
    <property type="component" value="Unassembled WGS sequence"/>
</dbReference>